<dbReference type="RefSeq" id="WP_342160958.1">
    <property type="nucleotide sequence ID" value="NZ_JBCDNA010000003.1"/>
</dbReference>
<keyword evidence="2" id="KW-1185">Reference proteome</keyword>
<sequence>MEFFRKVDVNTNEQGIKNTGQFKNLERISAQLFLLETLNEHQAAIGSLWGEFTLTRQEIKGGLRFSLLECPNALAWTVTTGYEPAPDSVMVHLTINRTEKDQEFLEEIKDFLDDHAKHLKKAFDS</sequence>
<comment type="caution">
    <text evidence="1">The sequence shown here is derived from an EMBL/GenBank/DDBJ whole genome shotgun (WGS) entry which is preliminary data.</text>
</comment>
<organism evidence="1 2">
    <name type="scientific">Lutimonas vermicola</name>
    <dbReference type="NCBI Taxonomy" id="414288"/>
    <lineage>
        <taxon>Bacteria</taxon>
        <taxon>Pseudomonadati</taxon>
        <taxon>Bacteroidota</taxon>
        <taxon>Flavobacteriia</taxon>
        <taxon>Flavobacteriales</taxon>
        <taxon>Flavobacteriaceae</taxon>
        <taxon>Lutimonas</taxon>
    </lineage>
</organism>
<evidence type="ECO:0000313" key="2">
    <source>
        <dbReference type="Proteomes" id="UP001474120"/>
    </source>
</evidence>
<protein>
    <submittedName>
        <fullName evidence="1">Uncharacterized protein</fullName>
    </submittedName>
</protein>
<dbReference type="EMBL" id="JBCDNA010000003">
    <property type="protein sequence ID" value="MEL4456793.1"/>
    <property type="molecule type" value="Genomic_DNA"/>
</dbReference>
<accession>A0ABU9L3V8</accession>
<evidence type="ECO:0000313" key="1">
    <source>
        <dbReference type="EMBL" id="MEL4456793.1"/>
    </source>
</evidence>
<proteinExistence type="predicted"/>
<name>A0ABU9L3V8_9FLAO</name>
<reference evidence="1 2" key="1">
    <citation type="submission" date="2024-04" db="EMBL/GenBank/DDBJ databases">
        <title>whole genome sequencing of Lutimonas vermicola strain IMCC1616.</title>
        <authorList>
            <person name="Bae S.S."/>
        </authorList>
    </citation>
    <scope>NUCLEOTIDE SEQUENCE [LARGE SCALE GENOMIC DNA]</scope>
    <source>
        <strain evidence="1 2">IMCC1616</strain>
    </source>
</reference>
<dbReference type="Proteomes" id="UP001474120">
    <property type="component" value="Unassembled WGS sequence"/>
</dbReference>
<gene>
    <name evidence="1" type="ORF">AABB81_12865</name>
</gene>